<proteinExistence type="predicted"/>
<accession>A0A917DUD8</accession>
<dbReference type="AlphaFoldDB" id="A0A917DUD8"/>
<keyword evidence="2" id="KW-1185">Reference proteome</keyword>
<evidence type="ECO:0000313" key="1">
    <source>
        <dbReference type="EMBL" id="GGD67692.1"/>
    </source>
</evidence>
<name>A0A917DUD8_9SPHN</name>
<dbReference type="Proteomes" id="UP000612349">
    <property type="component" value="Unassembled WGS sequence"/>
</dbReference>
<reference evidence="1" key="1">
    <citation type="journal article" date="2014" name="Int. J. Syst. Evol. Microbiol.">
        <title>Complete genome sequence of Corynebacterium casei LMG S-19264T (=DSM 44701T), isolated from a smear-ripened cheese.</title>
        <authorList>
            <consortium name="US DOE Joint Genome Institute (JGI-PGF)"/>
            <person name="Walter F."/>
            <person name="Albersmeier A."/>
            <person name="Kalinowski J."/>
            <person name="Ruckert C."/>
        </authorList>
    </citation>
    <scope>NUCLEOTIDE SEQUENCE</scope>
    <source>
        <strain evidence="1">CGMCC 1.15360</strain>
    </source>
</reference>
<organism evidence="1 2">
    <name type="scientific">Croceicoccus mobilis</name>
    <dbReference type="NCBI Taxonomy" id="1703339"/>
    <lineage>
        <taxon>Bacteria</taxon>
        <taxon>Pseudomonadati</taxon>
        <taxon>Pseudomonadota</taxon>
        <taxon>Alphaproteobacteria</taxon>
        <taxon>Sphingomonadales</taxon>
        <taxon>Erythrobacteraceae</taxon>
        <taxon>Croceicoccus</taxon>
    </lineage>
</organism>
<sequence length="155" mass="17371">MNNFMTPWGMKKYRADKVPIYRRAMESKAVPLLLLNWWLFSFLDDPDDSTFLKEDADALRENYIKIAGAIWVAGRNAKAGNPPLTSEFLVPGPYTVLGAPVLFDGIQRAPGEVFEISRGKHVFSAIGNKDARLVWGRNPDLPEAGSLPLLIWPRS</sequence>
<comment type="caution">
    <text evidence="1">The sequence shown here is derived from an EMBL/GenBank/DDBJ whole genome shotgun (WGS) entry which is preliminary data.</text>
</comment>
<protein>
    <submittedName>
        <fullName evidence="1">Uncharacterized protein</fullName>
    </submittedName>
</protein>
<gene>
    <name evidence="1" type="ORF">GCM10010990_16500</name>
</gene>
<reference evidence="1" key="2">
    <citation type="submission" date="2020-09" db="EMBL/GenBank/DDBJ databases">
        <authorList>
            <person name="Sun Q."/>
            <person name="Zhou Y."/>
        </authorList>
    </citation>
    <scope>NUCLEOTIDE SEQUENCE</scope>
    <source>
        <strain evidence="1">CGMCC 1.15360</strain>
    </source>
</reference>
<evidence type="ECO:0000313" key="2">
    <source>
        <dbReference type="Proteomes" id="UP000612349"/>
    </source>
</evidence>
<dbReference type="EMBL" id="BMIP01000003">
    <property type="protein sequence ID" value="GGD67692.1"/>
    <property type="molecule type" value="Genomic_DNA"/>
</dbReference>